<protein>
    <submittedName>
        <fullName evidence="1">Uncharacterized protein</fullName>
    </submittedName>
</protein>
<dbReference type="RefSeq" id="WP_359268393.1">
    <property type="nucleotide sequence ID" value="NZ_JBEZNA010000004.1"/>
</dbReference>
<evidence type="ECO:0000313" key="1">
    <source>
        <dbReference type="EMBL" id="MEU9576281.1"/>
    </source>
</evidence>
<dbReference type="EMBL" id="JBEZNA010000004">
    <property type="protein sequence ID" value="MEU9576281.1"/>
    <property type="molecule type" value="Genomic_DNA"/>
</dbReference>
<comment type="caution">
    <text evidence="1">The sequence shown here is derived from an EMBL/GenBank/DDBJ whole genome shotgun (WGS) entry which is preliminary data.</text>
</comment>
<proteinExistence type="predicted"/>
<keyword evidence="2" id="KW-1185">Reference proteome</keyword>
<evidence type="ECO:0000313" key="2">
    <source>
        <dbReference type="Proteomes" id="UP001551584"/>
    </source>
</evidence>
<accession>A0ABV3EJE7</accession>
<sequence length="100" mass="10983">MTPTATPTVHTFDDTREAYDAVQCDGDIRDGDVLVIPSERVVAIVYLRIYPVALTVEHGELHQFECAIREIEEAGEYEAAIAAAEEQARGNGWDLHTPAA</sequence>
<organism evidence="1 2">
    <name type="scientific">Streptomyces chilikensis</name>
    <dbReference type="NCBI Taxonomy" id="1194079"/>
    <lineage>
        <taxon>Bacteria</taxon>
        <taxon>Bacillati</taxon>
        <taxon>Actinomycetota</taxon>
        <taxon>Actinomycetes</taxon>
        <taxon>Kitasatosporales</taxon>
        <taxon>Streptomycetaceae</taxon>
        <taxon>Streptomyces</taxon>
    </lineage>
</organism>
<reference evidence="1 2" key="1">
    <citation type="submission" date="2024-06" db="EMBL/GenBank/DDBJ databases">
        <title>The Natural Products Discovery Center: Release of the First 8490 Sequenced Strains for Exploring Actinobacteria Biosynthetic Diversity.</title>
        <authorList>
            <person name="Kalkreuter E."/>
            <person name="Kautsar S.A."/>
            <person name="Yang D."/>
            <person name="Bader C.D."/>
            <person name="Teijaro C.N."/>
            <person name="Fluegel L."/>
            <person name="Davis C.M."/>
            <person name="Simpson J.R."/>
            <person name="Lauterbach L."/>
            <person name="Steele A.D."/>
            <person name="Gui C."/>
            <person name="Meng S."/>
            <person name="Li G."/>
            <person name="Viehrig K."/>
            <person name="Ye F."/>
            <person name="Su P."/>
            <person name="Kiefer A.F."/>
            <person name="Nichols A."/>
            <person name="Cepeda A.J."/>
            <person name="Yan W."/>
            <person name="Fan B."/>
            <person name="Jiang Y."/>
            <person name="Adhikari A."/>
            <person name="Zheng C.-J."/>
            <person name="Schuster L."/>
            <person name="Cowan T.M."/>
            <person name="Smanski M.J."/>
            <person name="Chevrette M.G."/>
            <person name="De Carvalho L.P.S."/>
            <person name="Shen B."/>
        </authorList>
    </citation>
    <scope>NUCLEOTIDE SEQUENCE [LARGE SCALE GENOMIC DNA]</scope>
    <source>
        <strain evidence="1 2">NPDC048117</strain>
    </source>
</reference>
<gene>
    <name evidence="1" type="ORF">AB0D95_03155</name>
</gene>
<name>A0ABV3EJE7_9ACTN</name>
<dbReference type="Proteomes" id="UP001551584">
    <property type="component" value="Unassembled WGS sequence"/>
</dbReference>